<dbReference type="RefSeq" id="WP_075976162.1">
    <property type="nucleotide sequence ID" value="NZ_MKQR01000017.1"/>
</dbReference>
<reference evidence="2 3" key="1">
    <citation type="submission" date="2016-10" db="EMBL/GenBank/DDBJ databases">
        <title>The Draft Genome Sequence of Actinokineospora bangkokensis 44EHWT reveals the biosynthetic pathway of antifungal compounds Thailandins with unusual extender unit butylmalonyl-CoA.</title>
        <authorList>
            <person name="Greule A."/>
            <person name="Intra B."/>
            <person name="Flemming S."/>
            <person name="Rommel M.G."/>
            <person name="Panbangred W."/>
            <person name="Bechthold A."/>
        </authorList>
    </citation>
    <scope>NUCLEOTIDE SEQUENCE [LARGE SCALE GENOMIC DNA]</scope>
    <source>
        <strain evidence="2 3">44EHW</strain>
    </source>
</reference>
<comment type="caution">
    <text evidence="2">The sequence shown here is derived from an EMBL/GenBank/DDBJ whole genome shotgun (WGS) entry which is preliminary data.</text>
</comment>
<dbReference type="PANTHER" id="PTHR20854:SF4">
    <property type="entry name" value="INOSITOL-1-MONOPHOSPHATASE-RELATED"/>
    <property type="match status" value="1"/>
</dbReference>
<proteinExistence type="predicted"/>
<evidence type="ECO:0000313" key="2">
    <source>
        <dbReference type="EMBL" id="OLR92271.1"/>
    </source>
</evidence>
<dbReference type="PANTHER" id="PTHR20854">
    <property type="entry name" value="INOSITOL MONOPHOSPHATASE"/>
    <property type="match status" value="1"/>
</dbReference>
<protein>
    <submittedName>
        <fullName evidence="2">3'(2'),5'-bisphosphate nucleotidase CysQ</fullName>
    </submittedName>
</protein>
<dbReference type="GO" id="GO:0008934">
    <property type="term" value="F:inositol monophosphate 1-phosphatase activity"/>
    <property type="evidence" value="ECO:0007669"/>
    <property type="project" value="TreeGrafter"/>
</dbReference>
<accession>A0A1Q9LJP9</accession>
<feature type="binding site" evidence="1">
    <location>
        <position position="84"/>
    </location>
    <ligand>
        <name>Mg(2+)</name>
        <dbReference type="ChEBI" id="CHEBI:18420"/>
        <label>1</label>
        <note>catalytic</note>
    </ligand>
</feature>
<keyword evidence="3" id="KW-1185">Reference proteome</keyword>
<dbReference type="Proteomes" id="UP000186040">
    <property type="component" value="Unassembled WGS sequence"/>
</dbReference>
<dbReference type="STRING" id="1193682.BJP25_23445"/>
<dbReference type="EMBL" id="MKQR01000017">
    <property type="protein sequence ID" value="OLR92271.1"/>
    <property type="molecule type" value="Genomic_DNA"/>
</dbReference>
<dbReference type="AlphaFoldDB" id="A0A1Q9LJP9"/>
<name>A0A1Q9LJP9_9PSEU</name>
<evidence type="ECO:0000256" key="1">
    <source>
        <dbReference type="PIRSR" id="PIRSR600760-2"/>
    </source>
</evidence>
<comment type="cofactor">
    <cofactor evidence="1">
        <name>Mg(2+)</name>
        <dbReference type="ChEBI" id="CHEBI:18420"/>
    </cofactor>
</comment>
<dbReference type="InterPro" id="IPR000760">
    <property type="entry name" value="Inositol_monophosphatase-like"/>
</dbReference>
<dbReference type="GO" id="GO:0006020">
    <property type="term" value="P:inositol metabolic process"/>
    <property type="evidence" value="ECO:0007669"/>
    <property type="project" value="TreeGrafter"/>
</dbReference>
<dbReference type="GO" id="GO:0007165">
    <property type="term" value="P:signal transduction"/>
    <property type="evidence" value="ECO:0007669"/>
    <property type="project" value="TreeGrafter"/>
</dbReference>
<gene>
    <name evidence="2" type="ORF">BJP25_23445</name>
</gene>
<keyword evidence="1" id="KW-0460">Magnesium</keyword>
<dbReference type="GO" id="GO:0046872">
    <property type="term" value="F:metal ion binding"/>
    <property type="evidence" value="ECO:0007669"/>
    <property type="project" value="UniProtKB-KW"/>
</dbReference>
<organism evidence="2 3">
    <name type="scientific">Actinokineospora bangkokensis</name>
    <dbReference type="NCBI Taxonomy" id="1193682"/>
    <lineage>
        <taxon>Bacteria</taxon>
        <taxon>Bacillati</taxon>
        <taxon>Actinomycetota</taxon>
        <taxon>Actinomycetes</taxon>
        <taxon>Pseudonocardiales</taxon>
        <taxon>Pseudonocardiaceae</taxon>
        <taxon>Actinokineospora</taxon>
    </lineage>
</organism>
<evidence type="ECO:0000313" key="3">
    <source>
        <dbReference type="Proteomes" id="UP000186040"/>
    </source>
</evidence>
<dbReference type="Gene3D" id="3.30.540.10">
    <property type="entry name" value="Fructose-1,6-Bisphosphatase, subunit A, domain 1"/>
    <property type="match status" value="1"/>
</dbReference>
<sequence>MDTLTLLPSITEAVRAAGTRLLDEYTPDARPSGSEAIWKALRHNDEAVLDVLRPALLDLRPQARWMDDELESGALPPGEWWVVDPAEGNINHVHGLPDWCVTATLVQDNAPVLTVVHSPVADRVHTAHVGHGARVDGVPLHVSGKADLAAAFVSTAQAAPGEDAGTLSRISASVDAMLRAAMLVRVAVPATVQLLAVAEGHTDAFWQHSPVISGLAAGALLVSEAGGVVTDLTGRPWAPGSTDFLAAAPGLHAAALTALTA</sequence>
<dbReference type="Gene3D" id="3.40.190.80">
    <property type="match status" value="1"/>
</dbReference>
<dbReference type="Pfam" id="PF00459">
    <property type="entry name" value="Inositol_P"/>
    <property type="match status" value="1"/>
</dbReference>
<dbReference type="OrthoDB" id="9785695at2"/>
<dbReference type="SUPFAM" id="SSF56655">
    <property type="entry name" value="Carbohydrate phosphatase"/>
    <property type="match status" value="1"/>
</dbReference>
<dbReference type="PRINTS" id="PR00377">
    <property type="entry name" value="IMPHPHTASES"/>
</dbReference>
<keyword evidence="1" id="KW-0479">Metal-binding</keyword>